<reference evidence="8" key="1">
    <citation type="submission" date="2021-01" db="EMBL/GenBank/DDBJ databases">
        <authorList>
            <person name="Corre E."/>
            <person name="Pelletier E."/>
            <person name="Niang G."/>
            <person name="Scheremetjew M."/>
            <person name="Finn R."/>
            <person name="Kale V."/>
            <person name="Holt S."/>
            <person name="Cochrane G."/>
            <person name="Meng A."/>
            <person name="Brown T."/>
            <person name="Cohen L."/>
        </authorList>
    </citation>
    <scope>NUCLEOTIDE SEQUENCE</scope>
    <source>
        <strain evidence="8">CCMP3328</strain>
    </source>
</reference>
<protein>
    <recommendedName>
        <fullName evidence="7">RING-type domain-containing protein</fullName>
    </recommendedName>
</protein>
<proteinExistence type="predicted"/>
<accession>A0A7R9ZPB0</accession>
<feature type="region of interest" description="Disordered" evidence="5">
    <location>
        <begin position="1"/>
        <end position="113"/>
    </location>
</feature>
<dbReference type="SUPFAM" id="SSF57850">
    <property type="entry name" value="RING/U-box"/>
    <property type="match status" value="1"/>
</dbReference>
<organism evidence="8">
    <name type="scientific">Craspedostauros australis</name>
    <dbReference type="NCBI Taxonomy" id="1486917"/>
    <lineage>
        <taxon>Eukaryota</taxon>
        <taxon>Sar</taxon>
        <taxon>Stramenopiles</taxon>
        <taxon>Ochrophyta</taxon>
        <taxon>Bacillariophyta</taxon>
        <taxon>Bacillariophyceae</taxon>
        <taxon>Bacillariophycidae</taxon>
        <taxon>Naviculales</taxon>
        <taxon>Naviculaceae</taxon>
        <taxon>Craspedostauros</taxon>
    </lineage>
</organism>
<feature type="compositionally biased region" description="Low complexity" evidence="5">
    <location>
        <begin position="77"/>
        <end position="105"/>
    </location>
</feature>
<evidence type="ECO:0000256" key="1">
    <source>
        <dbReference type="ARBA" id="ARBA00022723"/>
    </source>
</evidence>
<dbReference type="EMBL" id="HBEF01018783">
    <property type="protein sequence ID" value="CAD8339438.1"/>
    <property type="molecule type" value="Transcribed_RNA"/>
</dbReference>
<evidence type="ECO:0000259" key="7">
    <source>
        <dbReference type="PROSITE" id="PS50089"/>
    </source>
</evidence>
<keyword evidence="1" id="KW-0479">Metal-binding</keyword>
<dbReference type="GO" id="GO:0005634">
    <property type="term" value="C:nucleus"/>
    <property type="evidence" value="ECO:0007669"/>
    <property type="project" value="TreeGrafter"/>
</dbReference>
<keyword evidence="3" id="KW-0862">Zinc</keyword>
<name>A0A7R9ZPB0_9STRA</name>
<gene>
    <name evidence="8" type="ORF">CAUS1442_LOCUS11571</name>
</gene>
<feature type="compositionally biased region" description="Polar residues" evidence="5">
    <location>
        <begin position="54"/>
        <end position="63"/>
    </location>
</feature>
<dbReference type="InterPro" id="IPR001841">
    <property type="entry name" value="Znf_RING"/>
</dbReference>
<dbReference type="GO" id="GO:0006511">
    <property type="term" value="P:ubiquitin-dependent protein catabolic process"/>
    <property type="evidence" value="ECO:0007669"/>
    <property type="project" value="TreeGrafter"/>
</dbReference>
<feature type="compositionally biased region" description="Polar residues" evidence="5">
    <location>
        <begin position="11"/>
        <end position="30"/>
    </location>
</feature>
<evidence type="ECO:0000256" key="3">
    <source>
        <dbReference type="ARBA" id="ARBA00022833"/>
    </source>
</evidence>
<keyword evidence="2 4" id="KW-0863">Zinc-finger</keyword>
<sequence>MSSSHVHQRRTNQNASNNHSQHDPYSQSNAGTGGHLRSSRQTHGSRSPIPQPPLSASMSTSGSGDDHEYASLLASPSSGQISRSHQRQQQQQQQQQQSHWPTTRCQRTRRQHRRKVVSNLLWMVMGSCIYLFMLFGGPQSSHRSFEQVHSYNLQQQQMVMQRRRANQDTVSNAIENADVSQHSNLRGASQQIEAGKGTTNENAPKDAADTTQMSITVDGDAEAATQVGDGKKQEHEESRQRHARDDGVSDLLWYIYIMFFFNYMRRRRALLGARGNRNATAVLQRINQQRSINGEGPLSMESLRLILGDQDFTANDYDRLLAFQQEGRPGQVTQRYRGATQAEMETYPQRRLTSHDVSNLESRHCSICLDEYEVNSTVRTLPCNHAFHAACIDRWCTQVAECPICKQRLDLSETS</sequence>
<evidence type="ECO:0000256" key="5">
    <source>
        <dbReference type="SAM" id="MobiDB-lite"/>
    </source>
</evidence>
<dbReference type="InterPro" id="IPR013083">
    <property type="entry name" value="Znf_RING/FYVE/PHD"/>
</dbReference>
<dbReference type="Pfam" id="PF13639">
    <property type="entry name" value="zf-RING_2"/>
    <property type="match status" value="1"/>
</dbReference>
<feature type="domain" description="RING-type" evidence="7">
    <location>
        <begin position="365"/>
        <end position="406"/>
    </location>
</feature>
<feature type="compositionally biased region" description="Basic and acidic residues" evidence="5">
    <location>
        <begin position="229"/>
        <end position="243"/>
    </location>
</feature>
<evidence type="ECO:0000256" key="4">
    <source>
        <dbReference type="PROSITE-ProRule" id="PRU00175"/>
    </source>
</evidence>
<keyword evidence="6" id="KW-1133">Transmembrane helix</keyword>
<dbReference type="PANTHER" id="PTHR45931">
    <property type="entry name" value="SI:CH211-59O9.10"/>
    <property type="match status" value="1"/>
</dbReference>
<dbReference type="GO" id="GO:0008270">
    <property type="term" value="F:zinc ion binding"/>
    <property type="evidence" value="ECO:0007669"/>
    <property type="project" value="UniProtKB-KW"/>
</dbReference>
<dbReference type="InterPro" id="IPR051834">
    <property type="entry name" value="RING_finger_E3_ligase"/>
</dbReference>
<dbReference type="AlphaFoldDB" id="A0A7R9ZPB0"/>
<feature type="compositionally biased region" description="Basic residues" evidence="5">
    <location>
        <begin position="1"/>
        <end position="10"/>
    </location>
</feature>
<evidence type="ECO:0000256" key="2">
    <source>
        <dbReference type="ARBA" id="ARBA00022771"/>
    </source>
</evidence>
<keyword evidence="6" id="KW-0812">Transmembrane</keyword>
<evidence type="ECO:0000256" key="6">
    <source>
        <dbReference type="SAM" id="Phobius"/>
    </source>
</evidence>
<dbReference type="GO" id="GO:0061630">
    <property type="term" value="F:ubiquitin protein ligase activity"/>
    <property type="evidence" value="ECO:0007669"/>
    <property type="project" value="TreeGrafter"/>
</dbReference>
<keyword evidence="6" id="KW-0472">Membrane</keyword>
<evidence type="ECO:0000313" key="8">
    <source>
        <dbReference type="EMBL" id="CAD8339438.1"/>
    </source>
</evidence>
<dbReference type="Gene3D" id="3.30.40.10">
    <property type="entry name" value="Zinc/RING finger domain, C3HC4 (zinc finger)"/>
    <property type="match status" value="1"/>
</dbReference>
<feature type="region of interest" description="Disordered" evidence="5">
    <location>
        <begin position="223"/>
        <end position="243"/>
    </location>
</feature>
<dbReference type="PANTHER" id="PTHR45931:SF3">
    <property type="entry name" value="RING ZINC FINGER-CONTAINING PROTEIN"/>
    <property type="match status" value="1"/>
</dbReference>
<dbReference type="PROSITE" id="PS50089">
    <property type="entry name" value="ZF_RING_2"/>
    <property type="match status" value="1"/>
</dbReference>
<dbReference type="SMART" id="SM00184">
    <property type="entry name" value="RING"/>
    <property type="match status" value="1"/>
</dbReference>
<feature type="transmembrane region" description="Helical" evidence="6">
    <location>
        <begin position="116"/>
        <end position="135"/>
    </location>
</feature>